<dbReference type="Gramene" id="ONK75121">
    <property type="protein sequence ID" value="ONK75121"/>
    <property type="gene ID" value="A4U43_C03F13580"/>
</dbReference>
<sequence length="293" mass="33947">MAAPQDDIRLQFIEEFREKCAKGLYLTRKFQSLAGLNKWVERQYSDRNTDFLDLIESITSCCSNSEIDKEVYGSTGGNVSVLFRDQFKIPAEIRKKFQPVLEGTPPEVIDAQLRKFEHDALEIVNQARDKADKIIGGLRKEAELSLQCDTDLLLLLLNKGDYYEMIDCFLHDVRANRARKMKKIRKNQNLERSLALKLQYIAKGLPLEVVNTYFIVWSRLSSLEDAFDSLFAATSRNIQKLQNTTRKLLLVQLAEKDYELLTYIVKAELDLRGNVENFREDRENKVYSLCRTS</sequence>
<dbReference type="Proteomes" id="UP000243459">
    <property type="component" value="Chromosome 3"/>
</dbReference>
<evidence type="ECO:0000313" key="2">
    <source>
        <dbReference type="Proteomes" id="UP000243459"/>
    </source>
</evidence>
<dbReference type="EMBL" id="CM007383">
    <property type="protein sequence ID" value="ONK75121.1"/>
    <property type="molecule type" value="Genomic_DNA"/>
</dbReference>
<proteinExistence type="predicted"/>
<keyword evidence="2" id="KW-1185">Reference proteome</keyword>
<name>A0A5P1FEQ7_ASPOF</name>
<gene>
    <name evidence="1" type="ORF">A4U43_C03F13580</name>
</gene>
<reference evidence="2" key="1">
    <citation type="journal article" date="2017" name="Nat. Commun.">
        <title>The asparagus genome sheds light on the origin and evolution of a young Y chromosome.</title>
        <authorList>
            <person name="Harkess A."/>
            <person name="Zhou J."/>
            <person name="Xu C."/>
            <person name="Bowers J.E."/>
            <person name="Van der Hulst R."/>
            <person name="Ayyampalayam S."/>
            <person name="Mercati F."/>
            <person name="Riccardi P."/>
            <person name="McKain M.R."/>
            <person name="Kakrana A."/>
            <person name="Tang H."/>
            <person name="Ray J."/>
            <person name="Groenendijk J."/>
            <person name="Arikit S."/>
            <person name="Mathioni S.M."/>
            <person name="Nakano M."/>
            <person name="Shan H."/>
            <person name="Telgmann-Rauber A."/>
            <person name="Kanno A."/>
            <person name="Yue Z."/>
            <person name="Chen H."/>
            <person name="Li W."/>
            <person name="Chen Y."/>
            <person name="Xu X."/>
            <person name="Zhang Y."/>
            <person name="Luo S."/>
            <person name="Chen H."/>
            <person name="Gao J."/>
            <person name="Mao Z."/>
            <person name="Pires J.C."/>
            <person name="Luo M."/>
            <person name="Kudrna D."/>
            <person name="Wing R.A."/>
            <person name="Meyers B.C."/>
            <person name="Yi K."/>
            <person name="Kong H."/>
            <person name="Lavrijsen P."/>
            <person name="Sunseri F."/>
            <person name="Falavigna A."/>
            <person name="Ye Y."/>
            <person name="Leebens-Mack J.H."/>
            <person name="Chen G."/>
        </authorList>
    </citation>
    <scope>NUCLEOTIDE SEQUENCE [LARGE SCALE GENOMIC DNA]</scope>
    <source>
        <strain evidence="2">cv. DH0086</strain>
    </source>
</reference>
<dbReference type="AlphaFoldDB" id="A0A5P1FEQ7"/>
<accession>A0A5P1FEQ7</accession>
<evidence type="ECO:0000313" key="1">
    <source>
        <dbReference type="EMBL" id="ONK75121.1"/>
    </source>
</evidence>
<organism evidence="1 2">
    <name type="scientific">Asparagus officinalis</name>
    <name type="common">Garden asparagus</name>
    <dbReference type="NCBI Taxonomy" id="4686"/>
    <lineage>
        <taxon>Eukaryota</taxon>
        <taxon>Viridiplantae</taxon>
        <taxon>Streptophyta</taxon>
        <taxon>Embryophyta</taxon>
        <taxon>Tracheophyta</taxon>
        <taxon>Spermatophyta</taxon>
        <taxon>Magnoliopsida</taxon>
        <taxon>Liliopsida</taxon>
        <taxon>Asparagales</taxon>
        <taxon>Asparagaceae</taxon>
        <taxon>Asparagoideae</taxon>
        <taxon>Asparagus</taxon>
    </lineage>
</organism>
<protein>
    <submittedName>
        <fullName evidence="1">Uncharacterized protein</fullName>
    </submittedName>
</protein>